<dbReference type="SUPFAM" id="SSF50939">
    <property type="entry name" value="Sialidases"/>
    <property type="match status" value="1"/>
</dbReference>
<dbReference type="AlphaFoldDB" id="A0A7G5GWK9"/>
<organism evidence="2 3">
    <name type="scientific">Spirosoma foliorum</name>
    <dbReference type="NCBI Taxonomy" id="2710596"/>
    <lineage>
        <taxon>Bacteria</taxon>
        <taxon>Pseudomonadati</taxon>
        <taxon>Bacteroidota</taxon>
        <taxon>Cytophagia</taxon>
        <taxon>Cytophagales</taxon>
        <taxon>Cytophagaceae</taxon>
        <taxon>Spirosoma</taxon>
    </lineage>
</organism>
<evidence type="ECO:0000313" key="3">
    <source>
        <dbReference type="Proteomes" id="UP000515369"/>
    </source>
</evidence>
<gene>
    <name evidence="2" type="ORF">H3H32_36205</name>
</gene>
<dbReference type="EMBL" id="CP059732">
    <property type="protein sequence ID" value="QMW03251.1"/>
    <property type="molecule type" value="Genomic_DNA"/>
</dbReference>
<reference evidence="2 3" key="1">
    <citation type="submission" date="2020-07" db="EMBL/GenBank/DDBJ databases">
        <title>Spirosoma foliorum sp. nov., isolated from the leaves on the Nejang mountain Korea, Republic of.</title>
        <authorList>
            <person name="Ho H."/>
            <person name="Lee Y.-J."/>
            <person name="Nurcahyanto D.-A."/>
            <person name="Kim S.-G."/>
        </authorList>
    </citation>
    <scope>NUCLEOTIDE SEQUENCE [LARGE SCALE GENOMIC DNA]</scope>
    <source>
        <strain evidence="2 3">PL0136</strain>
    </source>
</reference>
<dbReference type="RefSeq" id="WP_182460537.1">
    <property type="nucleotide sequence ID" value="NZ_CP059732.1"/>
</dbReference>
<dbReference type="Pfam" id="PF13088">
    <property type="entry name" value="BNR_2"/>
    <property type="match status" value="1"/>
</dbReference>
<accession>A0A7G5GWK9</accession>
<dbReference type="InterPro" id="IPR036278">
    <property type="entry name" value="Sialidase_sf"/>
</dbReference>
<sequence>MKSLLITLLLFSLLAEKPVNETAVSNPQFVGAVPRLTTDASGNPLLSWVEKEGDKGSIFYFAVSKDGGQTFGEKIRVKAPATLSAHAEGMPKIAEKADGTLLAVFEVPNPTTASRFAGDLLYTMSSDKGQTWTEPTPVHQDVRPGTSHSFADITRLPNGEIGVAWLDEKLPNREGRPVVFAQTTKGKGFGSSVLVDDNACQCCRMNVFVDTKKSIHLTYRDLLPAAKAGEIASRDMSTAISTDGGKTFSKPQVLFADHWQVNACPHAGPIVAQVGNDILTTWFSGKEDAAGLRLARLGSDKLVSSVLSNRAKHPQIASAGGRLVWVWDESISKDGSNEMGSFVQRIGMRTVVGGTVTPTTYLTPESVDATYPAVLGTKNGTLVAYEQTKGKQNTVIVVRFLEAQ</sequence>
<protein>
    <submittedName>
        <fullName evidence="2">Exo-alpha-sialidase</fullName>
    </submittedName>
</protein>
<evidence type="ECO:0000259" key="1">
    <source>
        <dbReference type="Pfam" id="PF13088"/>
    </source>
</evidence>
<feature type="domain" description="Sialidase" evidence="1">
    <location>
        <begin position="51"/>
        <end position="254"/>
    </location>
</feature>
<dbReference type="CDD" id="cd15482">
    <property type="entry name" value="Sialidase_non-viral"/>
    <property type="match status" value="1"/>
</dbReference>
<dbReference type="Proteomes" id="UP000515369">
    <property type="component" value="Chromosome"/>
</dbReference>
<dbReference type="Gene3D" id="2.120.10.10">
    <property type="match status" value="1"/>
</dbReference>
<dbReference type="InterPro" id="IPR011040">
    <property type="entry name" value="Sialidase"/>
</dbReference>
<evidence type="ECO:0000313" key="2">
    <source>
        <dbReference type="EMBL" id="QMW03251.1"/>
    </source>
</evidence>
<keyword evidence="3" id="KW-1185">Reference proteome</keyword>
<name>A0A7G5GWK9_9BACT</name>
<proteinExistence type="predicted"/>
<dbReference type="KEGG" id="sfol:H3H32_36205"/>